<evidence type="ECO:0008006" key="3">
    <source>
        <dbReference type="Google" id="ProtNLM"/>
    </source>
</evidence>
<protein>
    <recommendedName>
        <fullName evidence="3">DUF4921 family protein</fullName>
    </recommendedName>
</protein>
<dbReference type="InterPro" id="IPR036265">
    <property type="entry name" value="HIT-like_sf"/>
</dbReference>
<dbReference type="Gene3D" id="3.30.428.10">
    <property type="entry name" value="HIT-like"/>
    <property type="match status" value="2"/>
</dbReference>
<evidence type="ECO:0000313" key="2">
    <source>
        <dbReference type="EMBL" id="HEW52897.1"/>
    </source>
</evidence>
<comment type="caution">
    <text evidence="2">The sequence shown here is derived from an EMBL/GenBank/DDBJ whole genome shotgun (WGS) entry which is preliminary data.</text>
</comment>
<dbReference type="PANTHER" id="PTHR42763:SF2">
    <property type="entry name" value="ADP-GLUCOSE PHOSPHORYLASE"/>
    <property type="match status" value="1"/>
</dbReference>
<feature type="active site" description="Tele-UMP-histidine intermediate" evidence="1">
    <location>
        <position position="174"/>
    </location>
</feature>
<dbReference type="GO" id="GO:0008108">
    <property type="term" value="F:UDP-glucose:hexose-1-phosphate uridylyltransferase activity"/>
    <property type="evidence" value="ECO:0007669"/>
    <property type="project" value="InterPro"/>
</dbReference>
<name>A0A7C2ZRJ3_9CREN</name>
<dbReference type="InterPro" id="IPR053177">
    <property type="entry name" value="ADP-glucose_phosphorylase"/>
</dbReference>
<accession>A0A7C2ZRJ3</accession>
<dbReference type="InterPro" id="IPR001937">
    <property type="entry name" value="GalP_UDPtransf1"/>
</dbReference>
<reference evidence="2" key="1">
    <citation type="journal article" date="2020" name="mSystems">
        <title>Genome- and Community-Level Interaction Insights into Carbon Utilization and Element Cycling Functions of Hydrothermarchaeota in Hydrothermal Sediment.</title>
        <authorList>
            <person name="Zhou Z."/>
            <person name="Liu Y."/>
            <person name="Xu W."/>
            <person name="Pan J."/>
            <person name="Luo Z.H."/>
            <person name="Li M."/>
        </authorList>
    </citation>
    <scope>NUCLEOTIDE SEQUENCE [LARGE SCALE GENOMIC DNA]</scope>
    <source>
        <strain evidence="2">SpSt-16</strain>
    </source>
</reference>
<dbReference type="PANTHER" id="PTHR42763">
    <property type="entry name" value="ADP-GLUCOSE PHOSPHORYLASE"/>
    <property type="match status" value="1"/>
</dbReference>
<evidence type="ECO:0000256" key="1">
    <source>
        <dbReference type="PIRSR" id="PIRSR000808-1"/>
    </source>
</evidence>
<dbReference type="GO" id="GO:0006012">
    <property type="term" value="P:galactose metabolic process"/>
    <property type="evidence" value="ECO:0007669"/>
    <property type="project" value="InterPro"/>
</dbReference>
<dbReference type="EMBL" id="DSGT01000005">
    <property type="protein sequence ID" value="HEW52897.1"/>
    <property type="molecule type" value="Genomic_DNA"/>
</dbReference>
<proteinExistence type="predicted"/>
<sequence length="337" mass="38766">MYSRSIGEFATDIINEVRKNPISGSISIVATARRYRPKSLKTDRSLCPFCPGNEQQNPPPTAVLTKKDGQRVVLREYTYGWLARIFPNKYPAVTPNPPETSEPGFSKAYGYHEVLVETPKHVPDIHLIPTEELADGIWLGLHRIRKLFEDPEIKSCILVKNRGIHANASIEHTHFQMFALPFIPPRLEIEVNMFSTKSKPLCRHLEEEIKKKKRVIYIGQYFAVLAITAPRVNHEIWVIPLKHEETALNIKDPELLELAKILQTVTRIYVEVLNIDSYNIWFHMAPKNTIDFHWHVEVAPALLTWGGLEKSSDTYLIEVPPEETAKLFTKYFEYSAK</sequence>
<gene>
    <name evidence="2" type="ORF">ENO77_01815</name>
</gene>
<dbReference type="SUPFAM" id="SSF54197">
    <property type="entry name" value="HIT-like"/>
    <property type="match status" value="2"/>
</dbReference>
<dbReference type="GO" id="GO:0008270">
    <property type="term" value="F:zinc ion binding"/>
    <property type="evidence" value="ECO:0007669"/>
    <property type="project" value="InterPro"/>
</dbReference>
<dbReference type="PIRSF" id="PIRSF000808">
    <property type="entry name" value="GalT"/>
    <property type="match status" value="1"/>
</dbReference>
<dbReference type="AlphaFoldDB" id="A0A7C2ZRJ3"/>
<organism evidence="2">
    <name type="scientific">Ignisphaera aggregans</name>
    <dbReference type="NCBI Taxonomy" id="334771"/>
    <lineage>
        <taxon>Archaea</taxon>
        <taxon>Thermoproteota</taxon>
        <taxon>Thermoprotei</taxon>
        <taxon>Desulfurococcales</taxon>
        <taxon>Desulfurococcaceae</taxon>
        <taxon>Ignisphaera</taxon>
    </lineage>
</organism>